<evidence type="ECO:0000256" key="4">
    <source>
        <dbReference type="ARBA" id="ARBA00022833"/>
    </source>
</evidence>
<evidence type="ECO:0000256" key="2">
    <source>
        <dbReference type="ARBA" id="ARBA00022723"/>
    </source>
</evidence>
<dbReference type="InterPro" id="IPR008007">
    <property type="entry name" value="Peptidase_M42"/>
</dbReference>
<comment type="similarity">
    <text evidence="5">Belongs to the peptidase M42 family.</text>
</comment>
<keyword evidence="8" id="KW-0645">Protease</keyword>
<dbReference type="InterPro" id="IPR011650">
    <property type="entry name" value="Peptidase_M20_dimer"/>
</dbReference>
<dbReference type="NCBIfam" id="TIGR01883">
    <property type="entry name" value="PepT-like"/>
    <property type="match status" value="1"/>
</dbReference>
<dbReference type="EC" id="3.4.11.4" evidence="8"/>
<reference evidence="8 9" key="1">
    <citation type="submission" date="2015-09" db="EMBL/GenBank/DDBJ databases">
        <authorList>
            <consortium name="Pathogen Informatics"/>
        </authorList>
    </citation>
    <scope>NUCLEOTIDE SEQUENCE [LARGE SCALE GENOMIC DNA]</scope>
    <source>
        <strain evidence="8 9">2789STDY5608828</strain>
    </source>
</reference>
<dbReference type="PANTHER" id="PTHR42994:SF2">
    <property type="entry name" value="PEPTIDASE"/>
    <property type="match status" value="1"/>
</dbReference>
<evidence type="ECO:0000256" key="1">
    <source>
        <dbReference type="ARBA" id="ARBA00001947"/>
    </source>
</evidence>
<dbReference type="Gene3D" id="3.30.70.360">
    <property type="match status" value="1"/>
</dbReference>
<evidence type="ECO:0000256" key="6">
    <source>
        <dbReference type="PIRSR" id="PIRSR001123-2"/>
    </source>
</evidence>
<dbReference type="eggNOG" id="COG2195">
    <property type="taxonomic scope" value="Bacteria"/>
</dbReference>
<keyword evidence="4" id="KW-0862">Zinc</keyword>
<name>A0A173YER3_9FIRM</name>
<keyword evidence="3 8" id="KW-0378">Hydrolase</keyword>
<dbReference type="SUPFAM" id="SSF55031">
    <property type="entry name" value="Bacterial exopeptidase dimerisation domain"/>
    <property type="match status" value="1"/>
</dbReference>
<protein>
    <submittedName>
        <fullName evidence="8">Peptidase T</fullName>
        <ecNumber evidence="8">3.4.11.4</ecNumber>
    </submittedName>
</protein>
<dbReference type="Gene3D" id="3.40.630.10">
    <property type="entry name" value="Zn peptidases"/>
    <property type="match status" value="1"/>
</dbReference>
<dbReference type="PANTHER" id="PTHR42994">
    <property type="entry name" value="PEPTIDASE T"/>
    <property type="match status" value="1"/>
</dbReference>
<dbReference type="AlphaFoldDB" id="A0A173YER3"/>
<feature type="binding site" evidence="6">
    <location>
        <position position="352"/>
    </location>
    <ligand>
        <name>Zn(2+)</name>
        <dbReference type="ChEBI" id="CHEBI:29105"/>
        <label>2</label>
    </ligand>
</feature>
<dbReference type="InterPro" id="IPR002933">
    <property type="entry name" value="Peptidase_M20"/>
</dbReference>
<proteinExistence type="inferred from homology"/>
<comment type="cofactor">
    <cofactor evidence="1">
        <name>Zn(2+)</name>
        <dbReference type="ChEBI" id="CHEBI:29105"/>
    </cofactor>
</comment>
<evidence type="ECO:0000313" key="9">
    <source>
        <dbReference type="Proteomes" id="UP000095546"/>
    </source>
</evidence>
<dbReference type="InterPro" id="IPR010162">
    <property type="entry name" value="PepT-like"/>
</dbReference>
<keyword evidence="9" id="KW-1185">Reference proteome</keyword>
<keyword evidence="8" id="KW-0031">Aminopeptidase</keyword>
<evidence type="ECO:0000256" key="3">
    <source>
        <dbReference type="ARBA" id="ARBA00022801"/>
    </source>
</evidence>
<dbReference type="InterPro" id="IPR036264">
    <property type="entry name" value="Bact_exopeptidase_dim_dom"/>
</dbReference>
<gene>
    <name evidence="8" type="primary">pepT_2</name>
    <name evidence="8" type="ORF">ERS852385_00914</name>
</gene>
<dbReference type="Proteomes" id="UP000095546">
    <property type="component" value="Unassembled WGS sequence"/>
</dbReference>
<dbReference type="GO" id="GO:0045148">
    <property type="term" value="F:tripeptide aminopeptidase activity"/>
    <property type="evidence" value="ECO:0007669"/>
    <property type="project" value="UniProtKB-EC"/>
</dbReference>
<dbReference type="SUPFAM" id="SSF53187">
    <property type="entry name" value="Zn-dependent exopeptidases"/>
    <property type="match status" value="1"/>
</dbReference>
<dbReference type="EMBL" id="CYYU01000004">
    <property type="protein sequence ID" value="CUN61616.1"/>
    <property type="molecule type" value="Genomic_DNA"/>
</dbReference>
<evidence type="ECO:0000259" key="7">
    <source>
        <dbReference type="Pfam" id="PF07687"/>
    </source>
</evidence>
<dbReference type="STRING" id="187979.ERS852385_00914"/>
<sequence length="381" mass="40815">MKYEELVNKERVLAEFLELIRIPCSTHDEREVGDLLTKRLQELGGTVHEDRAGEALGGNCGNLVADFPATAGLEALPTVMLTAHMDCVEPCAGIRPVIEDGIIRSDGTTILGADDKAGVTAILEALRQLREHAIPHGPLQVVFTVAEENGVHGSQHLDSSLLHADMGFTLDTHGHPGVMSYKAPGKNQIHIHIAGKAAHAGVEPENGINAIQAAGVLLADAPQGRIDVETTCNIGRIAGGSATNVVADSCDIYYESRSRDKEKLERITQRIIDHFRLGEESTGCKITAEVSPDYGPYEIAKDAPAIKAAARAAEKLGFPVELEESGGGSDANHFNTYGVPTVVLGVGMTNCHTKDEYIEEEDLYRAAAWALAIVMEAAEMR</sequence>
<evidence type="ECO:0000313" key="8">
    <source>
        <dbReference type="EMBL" id="CUN61616.1"/>
    </source>
</evidence>
<comment type="cofactor">
    <cofactor evidence="6">
        <name>a divalent metal cation</name>
        <dbReference type="ChEBI" id="CHEBI:60240"/>
    </cofactor>
    <text evidence="6">Binds 2 divalent metal cations per subunit.</text>
</comment>
<organism evidence="8 9">
    <name type="scientific">Mitsuokella jalaludinii</name>
    <dbReference type="NCBI Taxonomy" id="187979"/>
    <lineage>
        <taxon>Bacteria</taxon>
        <taxon>Bacillati</taxon>
        <taxon>Bacillota</taxon>
        <taxon>Negativicutes</taxon>
        <taxon>Selenomonadales</taxon>
        <taxon>Selenomonadaceae</taxon>
        <taxon>Mitsuokella</taxon>
    </lineage>
</organism>
<dbReference type="Pfam" id="PF07687">
    <property type="entry name" value="M20_dimer"/>
    <property type="match status" value="1"/>
</dbReference>
<feature type="domain" description="Peptidase M20 dimerisation" evidence="7">
    <location>
        <begin position="185"/>
        <end position="275"/>
    </location>
</feature>
<keyword evidence="2 6" id="KW-0479">Metal-binding</keyword>
<dbReference type="GO" id="GO:0046872">
    <property type="term" value="F:metal ion binding"/>
    <property type="evidence" value="ECO:0007669"/>
    <property type="project" value="UniProtKB-UniRule"/>
</dbReference>
<dbReference type="PIRSF" id="PIRSF001123">
    <property type="entry name" value="PepA_GA"/>
    <property type="match status" value="1"/>
</dbReference>
<dbReference type="Pfam" id="PF01546">
    <property type="entry name" value="Peptidase_M20"/>
    <property type="match status" value="1"/>
</dbReference>
<evidence type="ECO:0000256" key="5">
    <source>
        <dbReference type="PIRNR" id="PIRNR001123"/>
    </source>
</evidence>
<accession>A0A173YER3</accession>